<keyword evidence="3" id="KW-1185">Reference proteome</keyword>
<dbReference type="SUPFAM" id="SSF54637">
    <property type="entry name" value="Thioesterase/thiol ester dehydrase-isomerase"/>
    <property type="match status" value="1"/>
</dbReference>
<dbReference type="Gene3D" id="3.10.129.10">
    <property type="entry name" value="Hotdog Thioesterase"/>
    <property type="match status" value="1"/>
</dbReference>
<sequence length="165" mass="18517">MTHTHITPEMRSVLGREFAHSTSFPIAASDIRRWAIAVYYPEPPPARYWDRSVTREPLTAPQEFNPFAWMSSEGPAPAAEHDPDRHFRSLGVAGPGLRFQVNGGVEVAYGVPMREGDVITSSSSIAELTERTGRLGLMLFTTVETVLTNQDDAEVRRQRMTIIRY</sequence>
<evidence type="ECO:0000313" key="2">
    <source>
        <dbReference type="EMBL" id="PYE16302.1"/>
    </source>
</evidence>
<dbReference type="EMBL" id="QJSP01000008">
    <property type="protein sequence ID" value="PYE16302.1"/>
    <property type="molecule type" value="Genomic_DNA"/>
</dbReference>
<gene>
    <name evidence="2" type="ORF">DFR67_10853</name>
</gene>
<dbReference type="InterPro" id="IPR039569">
    <property type="entry name" value="FAS1-like_DH_region"/>
</dbReference>
<dbReference type="InterPro" id="IPR029069">
    <property type="entry name" value="HotDog_dom_sf"/>
</dbReference>
<feature type="domain" description="FAS1-like dehydratase" evidence="1">
    <location>
        <begin position="13"/>
        <end position="157"/>
    </location>
</feature>
<evidence type="ECO:0000259" key="1">
    <source>
        <dbReference type="Pfam" id="PF13452"/>
    </source>
</evidence>
<evidence type="ECO:0000313" key="3">
    <source>
        <dbReference type="Proteomes" id="UP000247591"/>
    </source>
</evidence>
<organism evidence="2 3">
    <name type="scientific">Williamsia limnetica</name>
    <dbReference type="NCBI Taxonomy" id="882452"/>
    <lineage>
        <taxon>Bacteria</taxon>
        <taxon>Bacillati</taxon>
        <taxon>Actinomycetota</taxon>
        <taxon>Actinomycetes</taxon>
        <taxon>Mycobacteriales</taxon>
        <taxon>Nocardiaceae</taxon>
        <taxon>Williamsia</taxon>
    </lineage>
</organism>
<dbReference type="RefSeq" id="WP_245937950.1">
    <property type="nucleotide sequence ID" value="NZ_QJSP01000008.1"/>
</dbReference>
<name>A0A318RN90_WILLI</name>
<accession>A0A318RN90</accession>
<comment type="caution">
    <text evidence="2">The sequence shown here is derived from an EMBL/GenBank/DDBJ whole genome shotgun (WGS) entry which is preliminary data.</text>
</comment>
<dbReference type="AlphaFoldDB" id="A0A318RN90"/>
<dbReference type="Proteomes" id="UP000247591">
    <property type="component" value="Unassembled WGS sequence"/>
</dbReference>
<protein>
    <submittedName>
        <fullName evidence="2">MaoC dehydratase-like protein</fullName>
    </submittedName>
</protein>
<proteinExistence type="predicted"/>
<reference evidence="2 3" key="1">
    <citation type="submission" date="2018-06" db="EMBL/GenBank/DDBJ databases">
        <title>Genomic Encyclopedia of Type Strains, Phase IV (KMG-IV): sequencing the most valuable type-strain genomes for metagenomic binning, comparative biology and taxonomic classification.</title>
        <authorList>
            <person name="Goeker M."/>
        </authorList>
    </citation>
    <scope>NUCLEOTIDE SEQUENCE [LARGE SCALE GENOMIC DNA]</scope>
    <source>
        <strain evidence="2 3">DSM 45521</strain>
    </source>
</reference>
<dbReference type="Pfam" id="PF13452">
    <property type="entry name" value="FAS1_DH_region"/>
    <property type="match status" value="1"/>
</dbReference>